<dbReference type="PANTHER" id="PTHR38595">
    <property type="entry name" value="CYTOPLASMIC PROTEIN-RELATED"/>
    <property type="match status" value="1"/>
</dbReference>
<dbReference type="RefSeq" id="WP_109458711.1">
    <property type="nucleotide sequence ID" value="NZ_QFBC01000005.1"/>
</dbReference>
<dbReference type="AlphaFoldDB" id="A0A2U2DQP8"/>
<feature type="domain" description="IraD/Gp25-like" evidence="1">
    <location>
        <begin position="36"/>
        <end position="135"/>
    </location>
</feature>
<evidence type="ECO:0000259" key="1">
    <source>
        <dbReference type="Pfam" id="PF04965"/>
    </source>
</evidence>
<dbReference type="Proteomes" id="UP000245252">
    <property type="component" value="Unassembled WGS sequence"/>
</dbReference>
<gene>
    <name evidence="2" type="primary">tssE</name>
    <name evidence="2" type="ORF">DEM27_13170</name>
</gene>
<dbReference type="SUPFAM" id="SSF160719">
    <property type="entry name" value="gpW/gp25-like"/>
    <property type="match status" value="1"/>
</dbReference>
<evidence type="ECO:0000313" key="3">
    <source>
        <dbReference type="Proteomes" id="UP000245252"/>
    </source>
</evidence>
<organism evidence="2 3">
    <name type="scientific">Metarhizobium album</name>
    <dbReference type="NCBI Taxonomy" id="2182425"/>
    <lineage>
        <taxon>Bacteria</taxon>
        <taxon>Pseudomonadati</taxon>
        <taxon>Pseudomonadota</taxon>
        <taxon>Alphaproteobacteria</taxon>
        <taxon>Hyphomicrobiales</taxon>
        <taxon>Rhizobiaceae</taxon>
        <taxon>Metarhizobium</taxon>
    </lineage>
</organism>
<accession>A0A2U2DQP8</accession>
<sequence length="159" mass="18282">MARHPPKAPPRLALFDRLLQGDSVETDKNADRAMRELRESVRRDLEILFNTRPRHLPIDPALEELQKSILAFGLPSLQGQHVATPVQQRKFQDHLQSIIQRFEPRFRDLSVQLVQNQDWMDRVLRLQIHAMLETDSASEAVVYDTMIDPVSGGLVIKEA</sequence>
<name>A0A2U2DQP8_9HYPH</name>
<protein>
    <submittedName>
        <fullName evidence="2">Type VI secretion system baseplate subunit TssE</fullName>
    </submittedName>
</protein>
<keyword evidence="3" id="KW-1185">Reference proteome</keyword>
<dbReference type="EMBL" id="QFBC01000005">
    <property type="protein sequence ID" value="PWE55634.1"/>
    <property type="molecule type" value="Genomic_DNA"/>
</dbReference>
<dbReference type="Pfam" id="PF04965">
    <property type="entry name" value="GPW_gp25"/>
    <property type="match status" value="1"/>
</dbReference>
<dbReference type="NCBIfam" id="TIGR03357">
    <property type="entry name" value="VI_zyme"/>
    <property type="match status" value="1"/>
</dbReference>
<reference evidence="2 3" key="1">
    <citation type="submission" date="2018-05" db="EMBL/GenBank/DDBJ databases">
        <title>The draft genome of strain NS-104.</title>
        <authorList>
            <person name="Hang P."/>
            <person name="Jiang J."/>
        </authorList>
    </citation>
    <scope>NUCLEOTIDE SEQUENCE [LARGE SCALE GENOMIC DNA]</scope>
    <source>
        <strain evidence="2 3">NS-104</strain>
    </source>
</reference>
<dbReference type="Gene3D" id="3.10.450.40">
    <property type="match status" value="1"/>
</dbReference>
<dbReference type="OrthoDB" id="119583at2"/>
<dbReference type="InterPro" id="IPR053176">
    <property type="entry name" value="T6SS_TssE1-like"/>
</dbReference>
<dbReference type="PANTHER" id="PTHR38595:SF1">
    <property type="entry name" value="TYPE VI SECRETION SYSTEM COMPONENT TSSE1"/>
    <property type="match status" value="1"/>
</dbReference>
<dbReference type="InterPro" id="IPR017737">
    <property type="entry name" value="TssE1-like"/>
</dbReference>
<dbReference type="InterPro" id="IPR007048">
    <property type="entry name" value="IraD/Gp25-like"/>
</dbReference>
<evidence type="ECO:0000313" key="2">
    <source>
        <dbReference type="EMBL" id="PWE55634.1"/>
    </source>
</evidence>
<comment type="caution">
    <text evidence="2">The sequence shown here is derived from an EMBL/GenBank/DDBJ whole genome shotgun (WGS) entry which is preliminary data.</text>
</comment>
<proteinExistence type="predicted"/>